<feature type="domain" description="F-box" evidence="1">
    <location>
        <begin position="62"/>
        <end position="113"/>
    </location>
</feature>
<reference evidence="3" key="1">
    <citation type="journal article" date="2012" name="Science">
        <title>The Paleozoic origin of enzymatic lignin decomposition reconstructed from 31 fungal genomes.</title>
        <authorList>
            <person name="Floudas D."/>
            <person name="Binder M."/>
            <person name="Riley R."/>
            <person name="Barry K."/>
            <person name="Blanchette R.A."/>
            <person name="Henrissat B."/>
            <person name="Martinez A.T."/>
            <person name="Otillar R."/>
            <person name="Spatafora J.W."/>
            <person name="Yadav J.S."/>
            <person name="Aerts A."/>
            <person name="Benoit I."/>
            <person name="Boyd A."/>
            <person name="Carlson A."/>
            <person name="Copeland A."/>
            <person name="Coutinho P.M."/>
            <person name="de Vries R.P."/>
            <person name="Ferreira P."/>
            <person name="Findley K."/>
            <person name="Foster B."/>
            <person name="Gaskell J."/>
            <person name="Glotzer D."/>
            <person name="Gorecki P."/>
            <person name="Heitman J."/>
            <person name="Hesse C."/>
            <person name="Hori C."/>
            <person name="Igarashi K."/>
            <person name="Jurgens J.A."/>
            <person name="Kallen N."/>
            <person name="Kersten P."/>
            <person name="Kohler A."/>
            <person name="Kuees U."/>
            <person name="Kumar T.K.A."/>
            <person name="Kuo A."/>
            <person name="LaButti K."/>
            <person name="Larrondo L.F."/>
            <person name="Lindquist E."/>
            <person name="Ling A."/>
            <person name="Lombard V."/>
            <person name="Lucas S."/>
            <person name="Lundell T."/>
            <person name="Martin R."/>
            <person name="McLaughlin D.J."/>
            <person name="Morgenstern I."/>
            <person name="Morin E."/>
            <person name="Murat C."/>
            <person name="Nagy L.G."/>
            <person name="Nolan M."/>
            <person name="Ohm R.A."/>
            <person name="Patyshakuliyeva A."/>
            <person name="Rokas A."/>
            <person name="Ruiz-Duenas F.J."/>
            <person name="Sabat G."/>
            <person name="Salamov A."/>
            <person name="Samejima M."/>
            <person name="Schmutz J."/>
            <person name="Slot J.C."/>
            <person name="St John F."/>
            <person name="Stenlid J."/>
            <person name="Sun H."/>
            <person name="Sun S."/>
            <person name="Syed K."/>
            <person name="Tsang A."/>
            <person name="Wiebenga A."/>
            <person name="Young D."/>
            <person name="Pisabarro A."/>
            <person name="Eastwood D.C."/>
            <person name="Martin F."/>
            <person name="Cullen D."/>
            <person name="Grigoriev I.V."/>
            <person name="Hibbett D.S."/>
        </authorList>
    </citation>
    <scope>NUCLEOTIDE SEQUENCE [LARGE SCALE GENOMIC DNA]</scope>
    <source>
        <strain evidence="3">HHB-11173 SS5</strain>
    </source>
</reference>
<sequence>MQPHCSSCRCLGETTSISASSPLNLDGRGIPEAIRLLDARIDVLVAELCDLRRQRNAHIPVNRMPPEILQNIFLLYRNDFSTAALDWTAVSHVCLRWREVALSNSSLWDSPDLRFPEWAEEMIKRARGTPLHVQYSRPPPTMNTSD</sequence>
<dbReference type="Gene3D" id="1.20.1280.50">
    <property type="match status" value="1"/>
</dbReference>
<dbReference type="OrthoDB" id="2884925at2759"/>
<accession>R7S304</accession>
<dbReference type="InterPro" id="IPR036047">
    <property type="entry name" value="F-box-like_dom_sf"/>
</dbReference>
<dbReference type="InterPro" id="IPR001810">
    <property type="entry name" value="F-box_dom"/>
</dbReference>
<evidence type="ECO:0000259" key="1">
    <source>
        <dbReference type="Pfam" id="PF12937"/>
    </source>
</evidence>
<keyword evidence="3" id="KW-1185">Reference proteome</keyword>
<name>R7S304_PUNST</name>
<organism evidence="2 3">
    <name type="scientific">Punctularia strigosozonata (strain HHB-11173)</name>
    <name type="common">White-rot fungus</name>
    <dbReference type="NCBI Taxonomy" id="741275"/>
    <lineage>
        <taxon>Eukaryota</taxon>
        <taxon>Fungi</taxon>
        <taxon>Dikarya</taxon>
        <taxon>Basidiomycota</taxon>
        <taxon>Agaricomycotina</taxon>
        <taxon>Agaricomycetes</taxon>
        <taxon>Corticiales</taxon>
        <taxon>Punctulariaceae</taxon>
        <taxon>Punctularia</taxon>
    </lineage>
</organism>
<protein>
    <recommendedName>
        <fullName evidence="1">F-box domain-containing protein</fullName>
    </recommendedName>
</protein>
<dbReference type="Proteomes" id="UP000054196">
    <property type="component" value="Unassembled WGS sequence"/>
</dbReference>
<evidence type="ECO:0000313" key="3">
    <source>
        <dbReference type="Proteomes" id="UP000054196"/>
    </source>
</evidence>
<dbReference type="HOGENOM" id="CLU_149062_0_0_1"/>
<dbReference type="RefSeq" id="XP_007388648.1">
    <property type="nucleotide sequence ID" value="XM_007388586.1"/>
</dbReference>
<dbReference type="Pfam" id="PF12937">
    <property type="entry name" value="F-box-like"/>
    <property type="match status" value="1"/>
</dbReference>
<gene>
    <name evidence="2" type="ORF">PUNSTDRAFT_76971</name>
</gene>
<dbReference type="OMA" id="NASTHEP"/>
<proteinExistence type="predicted"/>
<dbReference type="SUPFAM" id="SSF81383">
    <property type="entry name" value="F-box domain"/>
    <property type="match status" value="1"/>
</dbReference>
<dbReference type="EMBL" id="JH687556">
    <property type="protein sequence ID" value="EIN04177.1"/>
    <property type="molecule type" value="Genomic_DNA"/>
</dbReference>
<dbReference type="AlphaFoldDB" id="R7S304"/>
<evidence type="ECO:0000313" key="2">
    <source>
        <dbReference type="EMBL" id="EIN04177.1"/>
    </source>
</evidence>
<feature type="non-terminal residue" evidence="2">
    <location>
        <position position="146"/>
    </location>
</feature>
<dbReference type="KEGG" id="psq:PUNSTDRAFT_76971"/>
<dbReference type="GeneID" id="18885689"/>